<feature type="repeat" description="ANK" evidence="3">
    <location>
        <begin position="153"/>
        <end position="185"/>
    </location>
</feature>
<comment type="caution">
    <text evidence="5">The sequence shown here is derived from an EMBL/GenBank/DDBJ whole genome shotgun (WGS) entry which is preliminary data.</text>
</comment>
<evidence type="ECO:0000256" key="2">
    <source>
        <dbReference type="ARBA" id="ARBA00023043"/>
    </source>
</evidence>
<dbReference type="Pfam" id="PF12796">
    <property type="entry name" value="Ank_2"/>
    <property type="match status" value="2"/>
</dbReference>
<dbReference type="Gene3D" id="1.25.40.20">
    <property type="entry name" value="Ankyrin repeat-containing domain"/>
    <property type="match status" value="3"/>
</dbReference>
<keyword evidence="1" id="KW-0677">Repeat</keyword>
<dbReference type="SMART" id="SM00248">
    <property type="entry name" value="ANK"/>
    <property type="match status" value="7"/>
</dbReference>
<name>A0ABR4LKT9_9EURO</name>
<accession>A0ABR4LKT9</accession>
<organism evidence="5 6">
    <name type="scientific">Aspergillus lucknowensis</name>
    <dbReference type="NCBI Taxonomy" id="176173"/>
    <lineage>
        <taxon>Eukaryota</taxon>
        <taxon>Fungi</taxon>
        <taxon>Dikarya</taxon>
        <taxon>Ascomycota</taxon>
        <taxon>Pezizomycotina</taxon>
        <taxon>Eurotiomycetes</taxon>
        <taxon>Eurotiomycetidae</taxon>
        <taxon>Eurotiales</taxon>
        <taxon>Aspergillaceae</taxon>
        <taxon>Aspergillus</taxon>
        <taxon>Aspergillus subgen. Nidulantes</taxon>
    </lineage>
</organism>
<dbReference type="PROSITE" id="PS50297">
    <property type="entry name" value="ANK_REP_REGION"/>
    <property type="match status" value="5"/>
</dbReference>
<feature type="repeat" description="ANK" evidence="3">
    <location>
        <begin position="219"/>
        <end position="251"/>
    </location>
</feature>
<dbReference type="InterPro" id="IPR036770">
    <property type="entry name" value="Ankyrin_rpt-contain_sf"/>
</dbReference>
<dbReference type="InterPro" id="IPR002110">
    <property type="entry name" value="Ankyrin_rpt"/>
</dbReference>
<dbReference type="GeneID" id="98140382"/>
<evidence type="ECO:0000313" key="6">
    <source>
        <dbReference type="Proteomes" id="UP001610432"/>
    </source>
</evidence>
<gene>
    <name evidence="5" type="ORF">BJX67DRAFT_189326</name>
</gene>
<feature type="repeat" description="ANK" evidence="3">
    <location>
        <begin position="186"/>
        <end position="218"/>
    </location>
</feature>
<dbReference type="PANTHER" id="PTHR24173">
    <property type="entry name" value="ANKYRIN REPEAT CONTAINING"/>
    <property type="match status" value="1"/>
</dbReference>
<dbReference type="CDD" id="cd09917">
    <property type="entry name" value="F-box_SF"/>
    <property type="match status" value="1"/>
</dbReference>
<feature type="signal peptide" evidence="4">
    <location>
        <begin position="1"/>
        <end position="21"/>
    </location>
</feature>
<dbReference type="PANTHER" id="PTHR24173:SF74">
    <property type="entry name" value="ANKYRIN REPEAT DOMAIN-CONTAINING PROTEIN 16"/>
    <property type="match status" value="1"/>
</dbReference>
<keyword evidence="4" id="KW-0732">Signal</keyword>
<evidence type="ECO:0000256" key="3">
    <source>
        <dbReference type="PROSITE-ProRule" id="PRU00023"/>
    </source>
</evidence>
<dbReference type="PROSITE" id="PS50088">
    <property type="entry name" value="ANK_REPEAT"/>
    <property type="match status" value="6"/>
</dbReference>
<dbReference type="Proteomes" id="UP001610432">
    <property type="component" value="Unassembled WGS sequence"/>
</dbReference>
<dbReference type="PRINTS" id="PR01415">
    <property type="entry name" value="ANKYRIN"/>
</dbReference>
<evidence type="ECO:0000256" key="4">
    <source>
        <dbReference type="SAM" id="SignalP"/>
    </source>
</evidence>
<proteinExistence type="predicted"/>
<feature type="repeat" description="ANK" evidence="3">
    <location>
        <begin position="120"/>
        <end position="152"/>
    </location>
</feature>
<protein>
    <submittedName>
        <fullName evidence="5">Ankyrin repeat-containing domain protein</fullName>
    </submittedName>
</protein>
<keyword evidence="6" id="KW-1185">Reference proteome</keyword>
<dbReference type="SUPFAM" id="SSF81383">
    <property type="entry name" value="F-box domain"/>
    <property type="match status" value="1"/>
</dbReference>
<dbReference type="EMBL" id="JBFXLQ010000034">
    <property type="protein sequence ID" value="KAL2865163.1"/>
    <property type="molecule type" value="Genomic_DNA"/>
</dbReference>
<dbReference type="SUPFAM" id="SSF48403">
    <property type="entry name" value="Ankyrin repeat"/>
    <property type="match status" value="1"/>
</dbReference>
<reference evidence="5 6" key="1">
    <citation type="submission" date="2024-07" db="EMBL/GenBank/DDBJ databases">
        <title>Section-level genome sequencing and comparative genomics of Aspergillus sections Usti and Cavernicolus.</title>
        <authorList>
            <consortium name="Lawrence Berkeley National Laboratory"/>
            <person name="Nybo J.L."/>
            <person name="Vesth T.C."/>
            <person name="Theobald S."/>
            <person name="Frisvad J.C."/>
            <person name="Larsen T.O."/>
            <person name="Kjaerboelling I."/>
            <person name="Rothschild-Mancinelli K."/>
            <person name="Lyhne E.K."/>
            <person name="Kogle M.E."/>
            <person name="Barry K."/>
            <person name="Clum A."/>
            <person name="Na H."/>
            <person name="Ledsgaard L."/>
            <person name="Lin J."/>
            <person name="Lipzen A."/>
            <person name="Kuo A."/>
            <person name="Riley R."/>
            <person name="Mondo S."/>
            <person name="Labutti K."/>
            <person name="Haridas S."/>
            <person name="Pangalinan J."/>
            <person name="Salamov A.A."/>
            <person name="Simmons B.A."/>
            <person name="Magnuson J.K."/>
            <person name="Chen J."/>
            <person name="Drula E."/>
            <person name="Henrissat B."/>
            <person name="Wiebenga A."/>
            <person name="Lubbers R.J."/>
            <person name="Gomes A.C."/>
            <person name="Macurrencykelacurrency M.R."/>
            <person name="Stajich J."/>
            <person name="Grigoriev I.V."/>
            <person name="Mortensen U.H."/>
            <person name="De Vries R.P."/>
            <person name="Baker S.E."/>
            <person name="Andersen M.R."/>
        </authorList>
    </citation>
    <scope>NUCLEOTIDE SEQUENCE [LARGE SCALE GENOMIC DNA]</scope>
    <source>
        <strain evidence="5 6">CBS 449.75</strain>
    </source>
</reference>
<feature type="repeat" description="ANK" evidence="3">
    <location>
        <begin position="252"/>
        <end position="279"/>
    </location>
</feature>
<dbReference type="RefSeq" id="XP_070884142.1">
    <property type="nucleotide sequence ID" value="XM_071025310.1"/>
</dbReference>
<dbReference type="InterPro" id="IPR036047">
    <property type="entry name" value="F-box-like_dom_sf"/>
</dbReference>
<feature type="chain" id="PRO_5046303277" evidence="4">
    <location>
        <begin position="22"/>
        <end position="331"/>
    </location>
</feature>
<evidence type="ECO:0000256" key="1">
    <source>
        <dbReference type="ARBA" id="ARBA00022737"/>
    </source>
</evidence>
<sequence length="331" mass="36080">MPQLLALPLELIWLILYHLESKREINAAVQTCRYFYETFNVYLYRYDTKNHNRSALSWAARHNSGATLAKSLNAGPYTEVRDRDGNTPLILAARFCDESFLKPLLTLVNRGVDLEARNHVGRTALAEAAWRGRAEIAKLLLESGAKIESRDNDGSTPLILAAVDGHEKVVKLLLDRGAAVEAKCRLRQTALSWAAGGAHLTSVELLLERGARLNTRDTYGRTPLSHAAGPGYEAVVKRLLEAGADPNRRDFRGMSPMHYAAFFSPNEAVMRRLLEAGGDPRAIVPQGLRNCRTLADLAGTASSGTSENEAVRDLLLKAAAGDGPTGAPGTR</sequence>
<feature type="repeat" description="ANK" evidence="3">
    <location>
        <begin position="84"/>
        <end position="119"/>
    </location>
</feature>
<keyword evidence="2 3" id="KW-0040">ANK repeat</keyword>
<evidence type="ECO:0000313" key="5">
    <source>
        <dbReference type="EMBL" id="KAL2865163.1"/>
    </source>
</evidence>